<accession>A0A2K0TIM4</accession>
<keyword evidence="5" id="KW-0812">Transmembrane</keyword>
<evidence type="ECO:0000256" key="4">
    <source>
        <dbReference type="ARBA" id="ARBA00023157"/>
    </source>
</evidence>
<evidence type="ECO:0000256" key="1">
    <source>
        <dbReference type="ARBA" id="ARBA00004370"/>
    </source>
</evidence>
<dbReference type="PANTHER" id="PTHR48261">
    <property type="entry name" value="ACETYLGLUCOSAMINYLTRANSFERASE"/>
    <property type="match status" value="1"/>
</dbReference>
<evidence type="ECO:0000256" key="5">
    <source>
        <dbReference type="SAM" id="Phobius"/>
    </source>
</evidence>
<dbReference type="EMBL" id="MTYI01000290">
    <property type="protein sequence ID" value="PNP45365.1"/>
    <property type="molecule type" value="Genomic_DNA"/>
</dbReference>
<comment type="subcellular location">
    <subcellularLocation>
        <location evidence="1">Membrane</location>
    </subcellularLocation>
</comment>
<dbReference type="Proteomes" id="UP000236290">
    <property type="component" value="Unassembled WGS sequence"/>
</dbReference>
<dbReference type="InterPro" id="IPR015338">
    <property type="entry name" value="GT64_dom"/>
</dbReference>
<dbReference type="InterPro" id="IPR029044">
    <property type="entry name" value="Nucleotide-diphossugar_trans"/>
</dbReference>
<feature type="transmembrane region" description="Helical" evidence="5">
    <location>
        <begin position="33"/>
        <end position="52"/>
    </location>
</feature>
<dbReference type="Pfam" id="PF09258">
    <property type="entry name" value="Glyco_transf_64"/>
    <property type="match status" value="1"/>
</dbReference>
<reference evidence="7 8" key="1">
    <citation type="submission" date="2017-02" db="EMBL/GenBank/DDBJ databases">
        <title>Genomes of Trichoderma spp. with biocontrol activity.</title>
        <authorList>
            <person name="Gardiner D."/>
            <person name="Kazan K."/>
            <person name="Vos C."/>
            <person name="Harvey P."/>
        </authorList>
    </citation>
    <scope>NUCLEOTIDE SEQUENCE [LARGE SCALE GENOMIC DNA]</scope>
    <source>
        <strain evidence="7 8">Tr1</strain>
    </source>
</reference>
<evidence type="ECO:0000313" key="7">
    <source>
        <dbReference type="EMBL" id="PNP45365.1"/>
    </source>
</evidence>
<dbReference type="SUPFAM" id="SSF53448">
    <property type="entry name" value="Nucleotide-diphospho-sugar transferases"/>
    <property type="match status" value="1"/>
</dbReference>
<dbReference type="PANTHER" id="PTHR48261:SF2">
    <property type="entry name" value="ACETYLGLUCOSAMINYLTRANSFERASE"/>
    <property type="match status" value="1"/>
</dbReference>
<feature type="domain" description="Glycosyl transferase 64" evidence="6">
    <location>
        <begin position="105"/>
        <end position="350"/>
    </location>
</feature>
<comment type="caution">
    <text evidence="7">The sequence shown here is derived from an EMBL/GenBank/DDBJ whole genome shotgun (WGS) entry which is preliminary data.</text>
</comment>
<dbReference type="Gene3D" id="3.90.550.10">
    <property type="entry name" value="Spore Coat Polysaccharide Biosynthesis Protein SpsA, Chain A"/>
    <property type="match status" value="1"/>
</dbReference>
<dbReference type="InterPro" id="IPR004263">
    <property type="entry name" value="Exostosin"/>
</dbReference>
<evidence type="ECO:0000313" key="8">
    <source>
        <dbReference type="Proteomes" id="UP000236290"/>
    </source>
</evidence>
<name>A0A2K0TIM4_TRIHA</name>
<organism evidence="7 8">
    <name type="scientific">Trichoderma harzianum</name>
    <name type="common">Hypocrea lixii</name>
    <dbReference type="NCBI Taxonomy" id="5544"/>
    <lineage>
        <taxon>Eukaryota</taxon>
        <taxon>Fungi</taxon>
        <taxon>Dikarya</taxon>
        <taxon>Ascomycota</taxon>
        <taxon>Pezizomycotina</taxon>
        <taxon>Sordariomycetes</taxon>
        <taxon>Hypocreomycetidae</taxon>
        <taxon>Hypocreales</taxon>
        <taxon>Hypocreaceae</taxon>
        <taxon>Trichoderma</taxon>
    </lineage>
</organism>
<evidence type="ECO:0000256" key="2">
    <source>
        <dbReference type="ARBA" id="ARBA00022679"/>
    </source>
</evidence>
<keyword evidence="4" id="KW-1015">Disulfide bond</keyword>
<dbReference type="OrthoDB" id="1733656at2759"/>
<evidence type="ECO:0000256" key="3">
    <source>
        <dbReference type="ARBA" id="ARBA00023136"/>
    </source>
</evidence>
<proteinExistence type="predicted"/>
<keyword evidence="5" id="KW-1133">Transmembrane helix</keyword>
<keyword evidence="3 5" id="KW-0472">Membrane</keyword>
<keyword evidence="2" id="KW-0808">Transferase</keyword>
<gene>
    <name evidence="7" type="ORF">THARTR1_10916</name>
</gene>
<dbReference type="GO" id="GO:0016020">
    <property type="term" value="C:membrane"/>
    <property type="evidence" value="ECO:0007669"/>
    <property type="project" value="UniProtKB-SubCell"/>
</dbReference>
<protein>
    <recommendedName>
        <fullName evidence="6">Glycosyl transferase 64 domain-containing protein</fullName>
    </recommendedName>
</protein>
<dbReference type="GO" id="GO:0016757">
    <property type="term" value="F:glycosyltransferase activity"/>
    <property type="evidence" value="ECO:0007669"/>
    <property type="project" value="InterPro"/>
</dbReference>
<sequence>MLVPVDLRIHMLASMTSCLSWLQAPRFRRSTTILSALIVTIVTIVLLVNPASDLKAIGQSKPAFEASGTGYPRCRDRPDANITWPLESWREAAETKFGGLMDNKFTIAMSTFHRPRELHRTLNTLLSTKIPSLHEIVVIWNNFDEKEPDSFVSEYGVVVRYRKPTRDSLNEKLWPDPKYKTKAILLSDDDVYYRPDDLEFVFQMWRNFGRDRMTGALARCASALPSGQWDYNFCSQKEHQDVYALILTNLAFTHIAFLDYYFSDDPAATKIRNYVDEAFNCEDIGLNFVASMLTGSGPLLVRASGQYVNLDPSGGISRHPGHMEARSKCLNVFADAFGCMPLVDEVGRIEHGVKHNVWYKSVWNRIFG</sequence>
<dbReference type="AlphaFoldDB" id="A0A2K0TIM4"/>
<evidence type="ECO:0000259" key="6">
    <source>
        <dbReference type="Pfam" id="PF09258"/>
    </source>
</evidence>